<protein>
    <recommendedName>
        <fullName evidence="2">Xylose isomerase-like TIM barrel domain-containing protein</fullName>
    </recommendedName>
</protein>
<evidence type="ECO:0000313" key="4">
    <source>
        <dbReference type="Proteomes" id="UP000195975"/>
    </source>
</evidence>
<dbReference type="InterPro" id="IPR013022">
    <property type="entry name" value="Xyl_isomerase-like_TIM-brl"/>
</dbReference>
<dbReference type="InterPro" id="IPR036237">
    <property type="entry name" value="Xyl_isomerase-like_sf"/>
</dbReference>
<evidence type="ECO:0000259" key="2">
    <source>
        <dbReference type="Pfam" id="PF01261"/>
    </source>
</evidence>
<dbReference type="AlphaFoldDB" id="A0A9Q5X890"/>
<name>A0A9Q5X890_9BACT</name>
<proteinExistence type="predicted"/>
<dbReference type="EMBL" id="NFIJ01000007">
    <property type="protein sequence ID" value="OUO05390.1"/>
    <property type="molecule type" value="Genomic_DNA"/>
</dbReference>
<dbReference type="RefSeq" id="WP_021863067.1">
    <property type="nucleotide sequence ID" value="NZ_CAJLBM010000020.1"/>
</dbReference>
<feature type="domain" description="Xylose isomerase-like TIM barrel" evidence="2">
    <location>
        <begin position="90"/>
        <end position="284"/>
    </location>
</feature>
<organism evidence="3 4">
    <name type="scientific">Parabacteroides johnsonii</name>
    <dbReference type="NCBI Taxonomy" id="387661"/>
    <lineage>
        <taxon>Bacteria</taxon>
        <taxon>Pseudomonadati</taxon>
        <taxon>Bacteroidota</taxon>
        <taxon>Bacteroidia</taxon>
        <taxon>Bacteroidales</taxon>
        <taxon>Tannerellaceae</taxon>
        <taxon>Parabacteroides</taxon>
    </lineage>
</organism>
<evidence type="ECO:0000313" key="3">
    <source>
        <dbReference type="EMBL" id="OUO05390.1"/>
    </source>
</evidence>
<dbReference type="InterPro" id="IPR050417">
    <property type="entry name" value="Sugar_Epim/Isomerase"/>
</dbReference>
<evidence type="ECO:0000256" key="1">
    <source>
        <dbReference type="ARBA" id="ARBA00023235"/>
    </source>
</evidence>
<gene>
    <name evidence="3" type="ORF">B5F96_08485</name>
</gene>
<dbReference type="Gene3D" id="3.20.20.150">
    <property type="entry name" value="Divalent-metal-dependent TIM barrel enzymes"/>
    <property type="match status" value="1"/>
</dbReference>
<comment type="caution">
    <text evidence="3">The sequence shown here is derived from an EMBL/GenBank/DDBJ whole genome shotgun (WGS) entry which is preliminary data.</text>
</comment>
<dbReference type="PANTHER" id="PTHR43489:SF7">
    <property type="entry name" value="3-DEHYDRO-D-GULOSIDE 4-EPIMERASE-RELATED"/>
    <property type="match status" value="1"/>
</dbReference>
<sequence>MMSIFCYEYLNFKSLGLLLLLFLGIPFCPYSAYSQETRSESWQLQGGIGVCSSVEKSELLLEAKSAFLEVNIQSFFNPKESDAEFASKLERVRKSSLPVYAGNCFFPGKMKLVGDHIDISAVLSYAEIAMKRAQMTGTKIFVLGSGGARNIPEGFDRNKACKQFIRLCKRIAGIGEKYGVVVVLEPLRKEETNFVNTIAEGMKIVKAVNHPNFKILADFYHMACEKESPEVIIDAAAELCHCHIAEVESRSAPGIRGDDFTPYFRALKQIGYEGAIALECNWKDFDKEVKCGIAEAGRQVASIPDF</sequence>
<keyword evidence="1" id="KW-0413">Isomerase</keyword>
<dbReference type="SUPFAM" id="SSF51658">
    <property type="entry name" value="Xylose isomerase-like"/>
    <property type="match status" value="1"/>
</dbReference>
<dbReference type="Proteomes" id="UP000195975">
    <property type="component" value="Unassembled WGS sequence"/>
</dbReference>
<reference evidence="4" key="1">
    <citation type="submission" date="2017-04" db="EMBL/GenBank/DDBJ databases">
        <title>Function of individual gut microbiota members based on whole genome sequencing of pure cultures obtained from chicken caecum.</title>
        <authorList>
            <person name="Medvecky M."/>
            <person name="Cejkova D."/>
            <person name="Polansky O."/>
            <person name="Karasova D."/>
            <person name="Kubasova T."/>
            <person name="Cizek A."/>
            <person name="Rychlik I."/>
        </authorList>
    </citation>
    <scope>NUCLEOTIDE SEQUENCE [LARGE SCALE GENOMIC DNA]</scope>
    <source>
        <strain evidence="4">An42</strain>
    </source>
</reference>
<dbReference type="PANTHER" id="PTHR43489">
    <property type="entry name" value="ISOMERASE"/>
    <property type="match status" value="1"/>
</dbReference>
<dbReference type="Pfam" id="PF01261">
    <property type="entry name" value="AP_endonuc_2"/>
    <property type="match status" value="1"/>
</dbReference>
<accession>A0A9Q5X890</accession>
<dbReference type="GO" id="GO:0016853">
    <property type="term" value="F:isomerase activity"/>
    <property type="evidence" value="ECO:0007669"/>
    <property type="project" value="UniProtKB-KW"/>
</dbReference>